<reference evidence="7 8" key="1">
    <citation type="submission" date="2019-02" db="EMBL/GenBank/DDBJ databases">
        <title>Genome sequencing of the rare red list fungi Hericium alpestre (H. flagellum).</title>
        <authorList>
            <person name="Buettner E."/>
            <person name="Kellner H."/>
        </authorList>
    </citation>
    <scope>NUCLEOTIDE SEQUENCE [LARGE SCALE GENOMIC DNA]</scope>
    <source>
        <strain evidence="7 8">DSM 108284</strain>
    </source>
</reference>
<evidence type="ECO:0000256" key="5">
    <source>
        <dbReference type="ARBA" id="ARBA00022898"/>
    </source>
</evidence>
<accession>A0A4Y9ZXN0</accession>
<dbReference type="InterPro" id="IPR004839">
    <property type="entry name" value="Aminotransferase_I/II_large"/>
</dbReference>
<keyword evidence="4" id="KW-0808">Transferase</keyword>
<dbReference type="STRING" id="135208.A0A4Y9ZXN0"/>
<dbReference type="InterPro" id="IPR050596">
    <property type="entry name" value="AspAT/PAT-like"/>
</dbReference>
<gene>
    <name evidence="7" type="ORF">EWM64_g4391</name>
</gene>
<dbReference type="AlphaFoldDB" id="A0A4Y9ZXN0"/>
<dbReference type="CDD" id="cd00609">
    <property type="entry name" value="AAT_like"/>
    <property type="match status" value="1"/>
</dbReference>
<dbReference type="OrthoDB" id="7042322at2759"/>
<evidence type="ECO:0000259" key="6">
    <source>
        <dbReference type="Pfam" id="PF00155"/>
    </source>
</evidence>
<dbReference type="SUPFAM" id="SSF53383">
    <property type="entry name" value="PLP-dependent transferases"/>
    <property type="match status" value="1"/>
</dbReference>
<dbReference type="InterPro" id="IPR015421">
    <property type="entry name" value="PyrdxlP-dep_Trfase_major"/>
</dbReference>
<keyword evidence="5" id="KW-0663">Pyridoxal phosphate</keyword>
<dbReference type="Pfam" id="PF00155">
    <property type="entry name" value="Aminotran_1_2"/>
    <property type="match status" value="1"/>
</dbReference>
<dbReference type="Proteomes" id="UP000298061">
    <property type="component" value="Unassembled WGS sequence"/>
</dbReference>
<sequence>MSQGVPGINPPSEFLDALARSSLVESTVKYGSLAGDIGLRTALQVEMKSVYGQNADVTPDDISVTTGCNMAFFATIMALADPGDEVILPLPWYFNNEMTLTMLGIKPVPLPTYPHDGFVPSAELCSTLITERTKAIALVTPNNPTGAIYPPEVLTSFAKLARDRGIALILDETYRDYIIPGPPHSLFSPSSGELTDWDWRRHLIHLFSFSKSYCIPGHRLGAVVASPELQQHIYTVLDCIQICPPRAAQHALAPLLPSFRPFIHASAMALKERHDVFRAHLPEPWHIGAQGGFFAFVRHPYKGRGSTEVCKHLAEEWGIVLLPAAFFGYSAPGDSLDGDRWIRFAVANVSDEKIRMVCERLKEHLATSAWELHSHRQVLNRDHG</sequence>
<evidence type="ECO:0000313" key="8">
    <source>
        <dbReference type="Proteomes" id="UP000298061"/>
    </source>
</evidence>
<keyword evidence="8" id="KW-1185">Reference proteome</keyword>
<evidence type="ECO:0000256" key="1">
    <source>
        <dbReference type="ARBA" id="ARBA00001933"/>
    </source>
</evidence>
<dbReference type="PANTHER" id="PTHR46383:SF1">
    <property type="entry name" value="ASPARTATE AMINOTRANSFERASE"/>
    <property type="match status" value="1"/>
</dbReference>
<dbReference type="EMBL" id="SFCI01000468">
    <property type="protein sequence ID" value="TFY79626.1"/>
    <property type="molecule type" value="Genomic_DNA"/>
</dbReference>
<comment type="similarity">
    <text evidence="2">Belongs to the class-I pyridoxal-phosphate-dependent aminotransferase family.</text>
</comment>
<dbReference type="NCBIfam" id="NF005732">
    <property type="entry name" value="PRK07550.1"/>
    <property type="match status" value="1"/>
</dbReference>
<evidence type="ECO:0000256" key="3">
    <source>
        <dbReference type="ARBA" id="ARBA00022576"/>
    </source>
</evidence>
<comment type="caution">
    <text evidence="7">The sequence shown here is derived from an EMBL/GenBank/DDBJ whole genome shotgun (WGS) entry which is preliminary data.</text>
</comment>
<dbReference type="GO" id="GO:0008483">
    <property type="term" value="F:transaminase activity"/>
    <property type="evidence" value="ECO:0007669"/>
    <property type="project" value="UniProtKB-KW"/>
</dbReference>
<dbReference type="Gene3D" id="3.40.640.10">
    <property type="entry name" value="Type I PLP-dependent aspartate aminotransferase-like (Major domain)"/>
    <property type="match status" value="1"/>
</dbReference>
<name>A0A4Y9ZXN0_9AGAM</name>
<proteinExistence type="inferred from homology"/>
<feature type="domain" description="Aminotransferase class I/classII large" evidence="6">
    <location>
        <begin position="13"/>
        <end position="361"/>
    </location>
</feature>
<dbReference type="GO" id="GO:0006520">
    <property type="term" value="P:amino acid metabolic process"/>
    <property type="evidence" value="ECO:0007669"/>
    <property type="project" value="InterPro"/>
</dbReference>
<evidence type="ECO:0000256" key="2">
    <source>
        <dbReference type="ARBA" id="ARBA00007441"/>
    </source>
</evidence>
<comment type="cofactor">
    <cofactor evidence="1">
        <name>pyridoxal 5'-phosphate</name>
        <dbReference type="ChEBI" id="CHEBI:597326"/>
    </cofactor>
</comment>
<dbReference type="GO" id="GO:0030170">
    <property type="term" value="F:pyridoxal phosphate binding"/>
    <property type="evidence" value="ECO:0007669"/>
    <property type="project" value="InterPro"/>
</dbReference>
<keyword evidence="3" id="KW-0032">Aminotransferase</keyword>
<dbReference type="PANTHER" id="PTHR46383">
    <property type="entry name" value="ASPARTATE AMINOTRANSFERASE"/>
    <property type="match status" value="1"/>
</dbReference>
<dbReference type="InterPro" id="IPR015424">
    <property type="entry name" value="PyrdxlP-dep_Trfase"/>
</dbReference>
<evidence type="ECO:0000256" key="4">
    <source>
        <dbReference type="ARBA" id="ARBA00022679"/>
    </source>
</evidence>
<protein>
    <recommendedName>
        <fullName evidence="6">Aminotransferase class I/classII large domain-containing protein</fullName>
    </recommendedName>
</protein>
<organism evidence="7 8">
    <name type="scientific">Hericium alpestre</name>
    <dbReference type="NCBI Taxonomy" id="135208"/>
    <lineage>
        <taxon>Eukaryota</taxon>
        <taxon>Fungi</taxon>
        <taxon>Dikarya</taxon>
        <taxon>Basidiomycota</taxon>
        <taxon>Agaricomycotina</taxon>
        <taxon>Agaricomycetes</taxon>
        <taxon>Russulales</taxon>
        <taxon>Hericiaceae</taxon>
        <taxon>Hericium</taxon>
    </lineage>
</organism>
<evidence type="ECO:0000313" key="7">
    <source>
        <dbReference type="EMBL" id="TFY79626.1"/>
    </source>
</evidence>